<dbReference type="OrthoDB" id="10447513at2759"/>
<accession>L7JW20</accession>
<dbReference type="OMA" id="PRIMAVY"/>
<evidence type="ECO:0000313" key="2">
    <source>
        <dbReference type="Proteomes" id="UP000011185"/>
    </source>
</evidence>
<organism evidence="1 2">
    <name type="scientific">Trachipleistophora hominis</name>
    <name type="common">Microsporidian parasite</name>
    <dbReference type="NCBI Taxonomy" id="72359"/>
    <lineage>
        <taxon>Eukaryota</taxon>
        <taxon>Fungi</taxon>
        <taxon>Fungi incertae sedis</taxon>
        <taxon>Microsporidia</taxon>
        <taxon>Pleistophoridae</taxon>
        <taxon>Trachipleistophora</taxon>
    </lineage>
</organism>
<dbReference type="VEuPathDB" id="MicrosporidiaDB:THOM_2106"/>
<reference evidence="1 2" key="1">
    <citation type="journal article" date="2012" name="PLoS Pathog.">
        <title>The genome of the obligate intracellular parasite Trachipleistophora hominis: new insights into microsporidian genome dynamics and reductive evolution.</title>
        <authorList>
            <person name="Heinz E."/>
            <person name="Williams T.A."/>
            <person name="Nakjang S."/>
            <person name="Noel C.J."/>
            <person name="Swan D.C."/>
            <person name="Goldberg A.V."/>
            <person name="Harris S.R."/>
            <person name="Weinmaier T."/>
            <person name="Markert S."/>
            <person name="Becher D."/>
            <person name="Bernhardt J."/>
            <person name="Dagan T."/>
            <person name="Hacker C."/>
            <person name="Lucocq J.M."/>
            <person name="Schweder T."/>
            <person name="Rattei T."/>
            <person name="Hall N."/>
            <person name="Hirt R.P."/>
            <person name="Embley T.M."/>
        </authorList>
    </citation>
    <scope>NUCLEOTIDE SEQUENCE [LARGE SCALE GENOMIC DNA]</scope>
</reference>
<dbReference type="InParanoid" id="L7JW20"/>
<dbReference type="EMBL" id="JH994004">
    <property type="protein sequence ID" value="ELQ74957.1"/>
    <property type="molecule type" value="Genomic_DNA"/>
</dbReference>
<protein>
    <submittedName>
        <fullName evidence="1">Uncharacterized protein</fullName>
    </submittedName>
</protein>
<dbReference type="Proteomes" id="UP000011185">
    <property type="component" value="Unassembled WGS sequence"/>
</dbReference>
<sequence>MLVNLEEMLRDKNIFVIITFFGLVISPSYADSFFRTCRQSISQCSDTNDEIMRHNNAVLCKKHLYLFGQHVESFSAIVLAFRKDFPYYFVQRSLKKQGFDGSDISKQSFIREIMCLLYLLYERVEQKIVEKVNCYNVLFSNTYDNTSTSMLYAELVKVYTNFMDAFVLFTPASSILQCEFELPRIMAVYFSVQLLSEFDLRPNNGLDAIFVKNIADYETSNGNKDIKAIEISANQQFFNVYQSKDHKKNIHVVLPVLLLYFDAVHLVLNDYLVNFESLLLLKNIIDNGNVTRLTASIFDLHRFSFYTFVKKIPKCKKTVLVLNLSGCFLGDSDLQAISDFNNLKRLVLPKRY</sequence>
<dbReference type="AlphaFoldDB" id="L7JW20"/>
<evidence type="ECO:0000313" key="1">
    <source>
        <dbReference type="EMBL" id="ELQ74957.1"/>
    </source>
</evidence>
<dbReference type="HOGENOM" id="CLU_043368_0_0_1"/>
<name>L7JW20_TRAHO</name>
<gene>
    <name evidence="1" type="ORF">THOM_2106</name>
</gene>
<proteinExistence type="predicted"/>
<keyword evidence="2" id="KW-1185">Reference proteome</keyword>